<dbReference type="SUPFAM" id="SSF51556">
    <property type="entry name" value="Metallo-dependent hydrolases"/>
    <property type="match status" value="1"/>
</dbReference>
<keyword evidence="2" id="KW-0378">Hydrolase</keyword>
<dbReference type="InterPro" id="IPR011059">
    <property type="entry name" value="Metal-dep_hydrolase_composite"/>
</dbReference>
<dbReference type="GO" id="GO:0016787">
    <property type="term" value="F:hydrolase activity"/>
    <property type="evidence" value="ECO:0007669"/>
    <property type="project" value="UniProtKB-KW"/>
</dbReference>
<evidence type="ECO:0000259" key="1">
    <source>
        <dbReference type="Pfam" id="PF07969"/>
    </source>
</evidence>
<dbReference type="RefSeq" id="WP_031066155.1">
    <property type="nucleotide sequence ID" value="NZ_JBHSPX010000008.1"/>
</dbReference>
<proteinExistence type="predicted"/>
<gene>
    <name evidence="2" type="ORF">ACFP4F_29295</name>
</gene>
<dbReference type="InterPro" id="IPR013108">
    <property type="entry name" value="Amidohydro_3"/>
</dbReference>
<dbReference type="Gene3D" id="3.20.20.140">
    <property type="entry name" value="Metal-dependent hydrolases"/>
    <property type="match status" value="1"/>
</dbReference>
<dbReference type="Proteomes" id="UP001596139">
    <property type="component" value="Unassembled WGS sequence"/>
</dbReference>
<keyword evidence="3" id="KW-1185">Reference proteome</keyword>
<dbReference type="PANTHER" id="PTHR22642">
    <property type="entry name" value="IMIDAZOLONEPROPIONASE"/>
    <property type="match status" value="1"/>
</dbReference>
<dbReference type="PANTHER" id="PTHR22642:SF2">
    <property type="entry name" value="PROTEIN LONG AFTER FAR-RED 3"/>
    <property type="match status" value="1"/>
</dbReference>
<dbReference type="Gene3D" id="3.10.310.70">
    <property type="match status" value="1"/>
</dbReference>
<evidence type="ECO:0000313" key="3">
    <source>
        <dbReference type="Proteomes" id="UP001596139"/>
    </source>
</evidence>
<feature type="domain" description="Amidohydrolase 3" evidence="1">
    <location>
        <begin position="61"/>
        <end position="549"/>
    </location>
</feature>
<protein>
    <submittedName>
        <fullName evidence="2">Amidohydrolase</fullName>
        <ecNumber evidence="2">3.5.-.-</ecNumber>
    </submittedName>
</protein>
<organism evidence="2 3">
    <name type="scientific">Streptomyces ochraceiscleroticus</name>
    <dbReference type="NCBI Taxonomy" id="47761"/>
    <lineage>
        <taxon>Bacteria</taxon>
        <taxon>Bacillati</taxon>
        <taxon>Actinomycetota</taxon>
        <taxon>Actinomycetes</taxon>
        <taxon>Kitasatosporales</taxon>
        <taxon>Streptomycetaceae</taxon>
        <taxon>Streptomyces</taxon>
    </lineage>
</organism>
<sequence length="571" mass="60007">MPEVPRTADPFTAADLVLLNGTVRTMDRAGTTRTALAARGGRVLAVDDDAAVRGLIGPRTRVLDLQGRCAVPGFIETHNHPTFFGLTLAADVDAGSPPNATIADIVARVEQAAADAEPGTWVRGYRYDDTLLADDRHPTRADLDPVSRDRPVCLQHVSGHFCVLNTAGLRLLGIDRNTPDPVGGAIHRDAAGEPDGVLAETAAFAAHAAMPKPETADLAEAIGLAGDAYLAAGVTTVHDTGLGLVGGPAELDAYRLARRKGRLRNRVRAYLVQDLFPGLSGGELSPVEAGVAGLGDDLFRVAGVKLWADGSLQGLTGCVSEGYACAPDKNGLLIFPQDDLSRRVATLHEAGWQVAIHGNGDGAIQAILEAYAKLGLDPLEGDRRHRIEHCQMVSERQLDQMAAAGILASFFIKHVYYWGDRHRDRFLGPERARRIDPLASAVKHGVTFGLHSDTPVVPVPPLEGIWCAVRRTTRDGHELGPEQAVDVDTALRGYTSQAAHLGFEEREKGSLEPGKLADIAVLSADPGAVAPDAVRALQVDATVIGGEVVWGGAGLDAAPAAGPAAGGGDGR</sequence>
<name>A0ABW1MS22_9ACTN</name>
<dbReference type="EMBL" id="JBHSPX010000008">
    <property type="protein sequence ID" value="MFC6066615.1"/>
    <property type="molecule type" value="Genomic_DNA"/>
</dbReference>
<dbReference type="InterPro" id="IPR033932">
    <property type="entry name" value="YtcJ-like"/>
</dbReference>
<reference evidence="3" key="1">
    <citation type="journal article" date="2019" name="Int. J. Syst. Evol. Microbiol.">
        <title>The Global Catalogue of Microorganisms (GCM) 10K type strain sequencing project: providing services to taxonomists for standard genome sequencing and annotation.</title>
        <authorList>
            <consortium name="The Broad Institute Genomics Platform"/>
            <consortium name="The Broad Institute Genome Sequencing Center for Infectious Disease"/>
            <person name="Wu L."/>
            <person name="Ma J."/>
        </authorList>
    </citation>
    <scope>NUCLEOTIDE SEQUENCE [LARGE SCALE GENOMIC DNA]</scope>
    <source>
        <strain evidence="3">CGMCC 1.15180</strain>
    </source>
</reference>
<accession>A0ABW1MS22</accession>
<dbReference type="EC" id="3.5.-.-" evidence="2"/>
<dbReference type="Pfam" id="PF07969">
    <property type="entry name" value="Amidohydro_3"/>
    <property type="match status" value="1"/>
</dbReference>
<dbReference type="Gene3D" id="2.30.40.10">
    <property type="entry name" value="Urease, subunit C, domain 1"/>
    <property type="match status" value="1"/>
</dbReference>
<dbReference type="SUPFAM" id="SSF51338">
    <property type="entry name" value="Composite domain of metallo-dependent hydrolases"/>
    <property type="match status" value="1"/>
</dbReference>
<comment type="caution">
    <text evidence="2">The sequence shown here is derived from an EMBL/GenBank/DDBJ whole genome shotgun (WGS) entry which is preliminary data.</text>
</comment>
<dbReference type="CDD" id="cd01300">
    <property type="entry name" value="YtcJ_like"/>
    <property type="match status" value="1"/>
</dbReference>
<dbReference type="InterPro" id="IPR032466">
    <property type="entry name" value="Metal_Hydrolase"/>
</dbReference>
<evidence type="ECO:0000313" key="2">
    <source>
        <dbReference type="EMBL" id="MFC6066615.1"/>
    </source>
</evidence>